<feature type="transmembrane region" description="Helical" evidence="1">
    <location>
        <begin position="12"/>
        <end position="32"/>
    </location>
</feature>
<evidence type="ECO:0000256" key="1">
    <source>
        <dbReference type="SAM" id="Phobius"/>
    </source>
</evidence>
<evidence type="ECO:0000259" key="2">
    <source>
        <dbReference type="Pfam" id="PF07596"/>
    </source>
</evidence>
<dbReference type="Pfam" id="PF07596">
    <property type="entry name" value="SBP_bac_10"/>
    <property type="match status" value="1"/>
</dbReference>
<dbReference type="NCBIfam" id="TIGR02532">
    <property type="entry name" value="IV_pilin_GFxxxE"/>
    <property type="match status" value="1"/>
</dbReference>
<protein>
    <submittedName>
        <fullName evidence="3">Prepilin-type cleavage/methylation domain-containing protein</fullName>
    </submittedName>
</protein>
<dbReference type="AlphaFoldDB" id="A0A2Z3H491"/>
<sequence>MTRCRRPAFTLIELLVVIAIIAILIGLLLPAVQKVREAAARMQCSNNLKQLGLGLHNFESARGEFPVNLGTVRNPGPRHPWTVVILPFIEQDNLFKQIRLDVAWFDPPNRDAIKTPVKIYQCPSATAREPAFTEVLVPTVGGTMTRIEGGRWDYGPFSGVNGAYLAQPPADVRAVFDGGGNRWSDMTDGLSNTAMVSECANRQQLWKRRTQVTDTVAENNPCGAGGPGCVNGGIWADWNKNMRIDGATADGNASNGGACAVNCTNQWEVYSTHTGGANCLFGDGSVRFLKASLTYPTLAAMITRAGGEVPAGDN</sequence>
<keyword evidence="1" id="KW-1133">Transmembrane helix</keyword>
<dbReference type="InterPro" id="IPR045584">
    <property type="entry name" value="Pilin-like"/>
</dbReference>
<dbReference type="PANTHER" id="PTHR30093">
    <property type="entry name" value="GENERAL SECRETION PATHWAY PROTEIN G"/>
    <property type="match status" value="1"/>
</dbReference>
<keyword evidence="1" id="KW-0472">Membrane</keyword>
<reference evidence="3 4" key="1">
    <citation type="submission" date="2018-01" db="EMBL/GenBank/DDBJ databases">
        <title>G. obscuriglobus.</title>
        <authorList>
            <person name="Franke J."/>
            <person name="Blomberg W."/>
            <person name="Selmecki A."/>
        </authorList>
    </citation>
    <scope>NUCLEOTIDE SEQUENCE [LARGE SCALE GENOMIC DNA]</scope>
    <source>
        <strain evidence="3 4">DSM 5831</strain>
    </source>
</reference>
<dbReference type="InterPro" id="IPR027558">
    <property type="entry name" value="Pre_pil_HX9DG_C"/>
</dbReference>
<dbReference type="NCBIfam" id="TIGR04294">
    <property type="entry name" value="pre_pil_HX9DG"/>
    <property type="match status" value="1"/>
</dbReference>
<dbReference type="Gene3D" id="3.30.700.10">
    <property type="entry name" value="Glycoprotein, Type 4 Pilin"/>
    <property type="match status" value="1"/>
</dbReference>
<dbReference type="Proteomes" id="UP000245802">
    <property type="component" value="Chromosome"/>
</dbReference>
<dbReference type="InterPro" id="IPR011453">
    <property type="entry name" value="DUF1559"/>
</dbReference>
<organism evidence="3 4">
    <name type="scientific">Gemmata obscuriglobus</name>
    <dbReference type="NCBI Taxonomy" id="114"/>
    <lineage>
        <taxon>Bacteria</taxon>
        <taxon>Pseudomonadati</taxon>
        <taxon>Planctomycetota</taxon>
        <taxon>Planctomycetia</taxon>
        <taxon>Gemmatales</taxon>
        <taxon>Gemmataceae</taxon>
        <taxon>Gemmata</taxon>
    </lineage>
</organism>
<dbReference type="InterPro" id="IPR012902">
    <property type="entry name" value="N_methyl_site"/>
</dbReference>
<dbReference type="SUPFAM" id="SSF54523">
    <property type="entry name" value="Pili subunits"/>
    <property type="match status" value="1"/>
</dbReference>
<dbReference type="EMBL" id="CP025958">
    <property type="protein sequence ID" value="AWM38537.1"/>
    <property type="molecule type" value="Genomic_DNA"/>
</dbReference>
<keyword evidence="4" id="KW-1185">Reference proteome</keyword>
<dbReference type="KEGG" id="gog:C1280_17150"/>
<dbReference type="Pfam" id="PF07963">
    <property type="entry name" value="N_methyl"/>
    <property type="match status" value="1"/>
</dbReference>
<accession>A0A2Z3H491</accession>
<gene>
    <name evidence="3" type="ORF">C1280_17150</name>
</gene>
<dbReference type="PANTHER" id="PTHR30093:SF2">
    <property type="entry name" value="TYPE II SECRETION SYSTEM PROTEIN H"/>
    <property type="match status" value="1"/>
</dbReference>
<proteinExistence type="predicted"/>
<evidence type="ECO:0000313" key="3">
    <source>
        <dbReference type="EMBL" id="AWM38537.1"/>
    </source>
</evidence>
<keyword evidence="1" id="KW-0812">Transmembrane</keyword>
<evidence type="ECO:0000313" key="4">
    <source>
        <dbReference type="Proteomes" id="UP000245802"/>
    </source>
</evidence>
<name>A0A2Z3H491_9BACT</name>
<dbReference type="RefSeq" id="WP_010036544.1">
    <property type="nucleotide sequence ID" value="NZ_CP025958.1"/>
</dbReference>
<feature type="domain" description="DUF1559" evidence="2">
    <location>
        <begin position="33"/>
        <end position="292"/>
    </location>
</feature>
<dbReference type="OrthoDB" id="261883at2"/>